<sequence length="193" mass="20905">MSSMTVTVSGYLGNTPFLRKTSAGTHWVRFSLACNASYRDVNGNWTSGETTWFNCKAWGTFAVNIAESLHKGDPVVAQGRLVPGTYEHADKTTGVVEKRPELALHLTHIGVDLVRTPSINIKYAKETSAEENSAKSSKFDISADSLNTVRDTGFAQTESDLVESADILDELDVEMEAADEESLISVGADAVPF</sequence>
<keyword evidence="1 2" id="KW-0238">DNA-binding</keyword>
<dbReference type="PANTHER" id="PTHR10302:SF27">
    <property type="entry name" value="SINGLE-STRANDED DNA-BINDING PROTEIN"/>
    <property type="match status" value="1"/>
</dbReference>
<dbReference type="GO" id="GO:0006260">
    <property type="term" value="P:DNA replication"/>
    <property type="evidence" value="ECO:0007669"/>
    <property type="project" value="InterPro"/>
</dbReference>
<dbReference type="AlphaFoldDB" id="A0A2X2YMI3"/>
<evidence type="ECO:0000256" key="1">
    <source>
        <dbReference type="ARBA" id="ARBA00023125"/>
    </source>
</evidence>
<protein>
    <submittedName>
        <fullName evidence="3">Helix-destabilizing protein 2</fullName>
    </submittedName>
</protein>
<gene>
    <name evidence="3" type="primary">ssb2</name>
    <name evidence="3" type="ORF">NCTC11820_00494</name>
</gene>
<dbReference type="InterPro" id="IPR012340">
    <property type="entry name" value="NA-bd_OB-fold"/>
</dbReference>
<dbReference type="Pfam" id="PF00436">
    <property type="entry name" value="SSB"/>
    <property type="match status" value="1"/>
</dbReference>
<proteinExistence type="predicted"/>
<dbReference type="OMA" id="YGRIYTR"/>
<organism evidence="3 4">
    <name type="scientific">Mobiluncus curtisii</name>
    <dbReference type="NCBI Taxonomy" id="2051"/>
    <lineage>
        <taxon>Bacteria</taxon>
        <taxon>Bacillati</taxon>
        <taxon>Actinomycetota</taxon>
        <taxon>Actinomycetes</taxon>
        <taxon>Actinomycetales</taxon>
        <taxon>Actinomycetaceae</taxon>
        <taxon>Mobiluncus</taxon>
    </lineage>
</organism>
<dbReference type="Proteomes" id="UP000250245">
    <property type="component" value="Unassembled WGS sequence"/>
</dbReference>
<dbReference type="CDD" id="cd04496">
    <property type="entry name" value="SSB_OBF"/>
    <property type="match status" value="1"/>
</dbReference>
<dbReference type="InterPro" id="IPR000424">
    <property type="entry name" value="Primosome_PriB/ssb"/>
</dbReference>
<dbReference type="PROSITE" id="PS50935">
    <property type="entry name" value="SSB"/>
    <property type="match status" value="1"/>
</dbReference>
<reference evidence="3 4" key="1">
    <citation type="submission" date="2018-06" db="EMBL/GenBank/DDBJ databases">
        <authorList>
            <consortium name="Pathogen Informatics"/>
            <person name="Doyle S."/>
        </authorList>
    </citation>
    <scope>NUCLEOTIDE SEQUENCE [LARGE SCALE GENOMIC DNA]</scope>
    <source>
        <strain evidence="3 4">NCTC11820</strain>
    </source>
</reference>
<dbReference type="InterPro" id="IPR011344">
    <property type="entry name" value="ssDNA-bd"/>
</dbReference>
<evidence type="ECO:0000256" key="2">
    <source>
        <dbReference type="PROSITE-ProRule" id="PRU00252"/>
    </source>
</evidence>
<evidence type="ECO:0000313" key="3">
    <source>
        <dbReference type="EMBL" id="SQB64161.1"/>
    </source>
</evidence>
<dbReference type="EMBL" id="UASJ01000001">
    <property type="protein sequence ID" value="SQB64161.1"/>
    <property type="molecule type" value="Genomic_DNA"/>
</dbReference>
<evidence type="ECO:0000313" key="4">
    <source>
        <dbReference type="Proteomes" id="UP000250245"/>
    </source>
</evidence>
<accession>A0A2X2YMI3</accession>
<dbReference type="GO" id="GO:0009295">
    <property type="term" value="C:nucleoid"/>
    <property type="evidence" value="ECO:0007669"/>
    <property type="project" value="TreeGrafter"/>
</dbReference>
<dbReference type="Gene3D" id="2.40.50.140">
    <property type="entry name" value="Nucleic acid-binding proteins"/>
    <property type="match status" value="1"/>
</dbReference>
<dbReference type="SUPFAM" id="SSF50249">
    <property type="entry name" value="Nucleic acid-binding proteins"/>
    <property type="match status" value="1"/>
</dbReference>
<name>A0A2X2YMI3_9ACTO</name>
<dbReference type="GO" id="GO:0003697">
    <property type="term" value="F:single-stranded DNA binding"/>
    <property type="evidence" value="ECO:0007669"/>
    <property type="project" value="InterPro"/>
</dbReference>
<dbReference type="PANTHER" id="PTHR10302">
    <property type="entry name" value="SINGLE-STRANDED DNA-BINDING PROTEIN"/>
    <property type="match status" value="1"/>
</dbReference>